<evidence type="ECO:0000256" key="11">
    <source>
        <dbReference type="ARBA" id="ARBA00023303"/>
    </source>
</evidence>
<keyword evidence="7" id="KW-0915">Sodium</keyword>
<keyword evidence="4 12" id="KW-0894">Sodium channel</keyword>
<evidence type="ECO:0000256" key="4">
    <source>
        <dbReference type="ARBA" id="ARBA00022461"/>
    </source>
</evidence>
<dbReference type="GO" id="GO:0005886">
    <property type="term" value="C:plasma membrane"/>
    <property type="evidence" value="ECO:0007669"/>
    <property type="project" value="TreeGrafter"/>
</dbReference>
<keyword evidence="3 12" id="KW-0813">Transport</keyword>
<name>A0AAV7XHE6_9NEOP</name>
<evidence type="ECO:0000256" key="8">
    <source>
        <dbReference type="ARBA" id="ARBA00023065"/>
    </source>
</evidence>
<evidence type="ECO:0000256" key="12">
    <source>
        <dbReference type="RuleBase" id="RU000679"/>
    </source>
</evidence>
<proteinExistence type="inferred from homology"/>
<keyword evidence="11 12" id="KW-0407">Ion channel</keyword>
<keyword evidence="6" id="KW-1133">Transmembrane helix</keyword>
<dbReference type="Proteomes" id="UP001075354">
    <property type="component" value="Chromosome 8"/>
</dbReference>
<reference evidence="13" key="1">
    <citation type="submission" date="2022-12" db="EMBL/GenBank/DDBJ databases">
        <title>Chromosome-level genome assembly of the bean flower thrips Megalurothrips usitatus.</title>
        <authorList>
            <person name="Ma L."/>
            <person name="Liu Q."/>
            <person name="Li H."/>
            <person name="Cai W."/>
        </authorList>
    </citation>
    <scope>NUCLEOTIDE SEQUENCE</scope>
    <source>
        <strain evidence="13">Cailab_2022a</strain>
    </source>
</reference>
<keyword evidence="14" id="KW-1185">Reference proteome</keyword>
<accession>A0AAV7XHE6</accession>
<protein>
    <submittedName>
        <fullName evidence="13">Uncharacterized protein</fullName>
    </submittedName>
</protein>
<keyword evidence="8 12" id="KW-0406">Ion transport</keyword>
<gene>
    <name evidence="13" type="ORF">ONE63_010304</name>
</gene>
<dbReference type="PANTHER" id="PTHR11690">
    <property type="entry name" value="AMILORIDE-SENSITIVE SODIUM CHANNEL-RELATED"/>
    <property type="match status" value="1"/>
</dbReference>
<comment type="subcellular location">
    <subcellularLocation>
        <location evidence="1">Membrane</location>
        <topology evidence="1">Multi-pass membrane protein</topology>
    </subcellularLocation>
</comment>
<evidence type="ECO:0000313" key="13">
    <source>
        <dbReference type="EMBL" id="KAJ1525495.1"/>
    </source>
</evidence>
<dbReference type="AlphaFoldDB" id="A0AAV7XHE6"/>
<keyword evidence="10 12" id="KW-0739">Sodium transport</keyword>
<evidence type="ECO:0000256" key="9">
    <source>
        <dbReference type="ARBA" id="ARBA00023136"/>
    </source>
</evidence>
<dbReference type="GO" id="GO:0015280">
    <property type="term" value="F:ligand-gated sodium channel activity"/>
    <property type="evidence" value="ECO:0007669"/>
    <property type="project" value="TreeGrafter"/>
</dbReference>
<comment type="caution">
    <text evidence="13">The sequence shown here is derived from an EMBL/GenBank/DDBJ whole genome shotgun (WGS) entry which is preliminary data.</text>
</comment>
<evidence type="ECO:0000256" key="6">
    <source>
        <dbReference type="ARBA" id="ARBA00022989"/>
    </source>
</evidence>
<evidence type="ECO:0000256" key="2">
    <source>
        <dbReference type="ARBA" id="ARBA00007193"/>
    </source>
</evidence>
<comment type="similarity">
    <text evidence="2 12">Belongs to the amiloride-sensitive sodium channel (TC 1.A.6) family.</text>
</comment>
<evidence type="ECO:0000256" key="10">
    <source>
        <dbReference type="ARBA" id="ARBA00023201"/>
    </source>
</evidence>
<evidence type="ECO:0000256" key="1">
    <source>
        <dbReference type="ARBA" id="ARBA00004141"/>
    </source>
</evidence>
<evidence type="ECO:0000313" key="14">
    <source>
        <dbReference type="Proteomes" id="UP001075354"/>
    </source>
</evidence>
<organism evidence="13 14">
    <name type="scientific">Megalurothrips usitatus</name>
    <name type="common">bean blossom thrips</name>
    <dbReference type="NCBI Taxonomy" id="439358"/>
    <lineage>
        <taxon>Eukaryota</taxon>
        <taxon>Metazoa</taxon>
        <taxon>Ecdysozoa</taxon>
        <taxon>Arthropoda</taxon>
        <taxon>Hexapoda</taxon>
        <taxon>Insecta</taxon>
        <taxon>Pterygota</taxon>
        <taxon>Neoptera</taxon>
        <taxon>Paraneoptera</taxon>
        <taxon>Thysanoptera</taxon>
        <taxon>Terebrantia</taxon>
        <taxon>Thripoidea</taxon>
        <taxon>Thripidae</taxon>
        <taxon>Megalurothrips</taxon>
    </lineage>
</organism>
<keyword evidence="9" id="KW-0472">Membrane</keyword>
<dbReference type="EMBL" id="JAPTSV010000008">
    <property type="protein sequence ID" value="KAJ1525495.1"/>
    <property type="molecule type" value="Genomic_DNA"/>
</dbReference>
<dbReference type="Pfam" id="PF00858">
    <property type="entry name" value="ASC"/>
    <property type="match status" value="1"/>
</dbReference>
<dbReference type="PANTHER" id="PTHR11690:SF240">
    <property type="entry name" value="PICKPOCKET 25-RELATED"/>
    <property type="match status" value="1"/>
</dbReference>
<evidence type="ECO:0000256" key="5">
    <source>
        <dbReference type="ARBA" id="ARBA00022692"/>
    </source>
</evidence>
<evidence type="ECO:0000256" key="7">
    <source>
        <dbReference type="ARBA" id="ARBA00023053"/>
    </source>
</evidence>
<sequence>MWHVCTDRRRHPAERVLWAALVVLAWYGAFSVSVSRWRRYQDTPTVTSLERDYMAWNTTFPAITVCPTGGPGSRVRPELADEEAQRLAREFRVQNESLLREFVERLSDASLYTLPDIPNVSAIPGDRFLGIIERVTAPWNFAVVASLASDMATATYKPDLVPTLTELGMCYSFNSLVAAYMSPRYWRLGAAGVADGRGHGLLEVNPMDGSVFAQLSGLPGAYQLFVHGPEEVPDLQSPFLTSPEGQFKRLEVSALAVHTAPAARWLRPEHRRCRFMDEPLEPGAGAPRLAAPVYSYALCRKACRAGVALRACECVPHLYGPMCKQRLLTGW</sequence>
<dbReference type="InterPro" id="IPR001873">
    <property type="entry name" value="ENaC"/>
</dbReference>
<keyword evidence="5 12" id="KW-0812">Transmembrane</keyword>
<evidence type="ECO:0000256" key="3">
    <source>
        <dbReference type="ARBA" id="ARBA00022448"/>
    </source>
</evidence>